<dbReference type="InterPro" id="IPR012340">
    <property type="entry name" value="NA-bd_OB-fold"/>
</dbReference>
<feature type="domain" description="NfeD-like C-terminal" evidence="6">
    <location>
        <begin position="83"/>
        <end position="141"/>
    </location>
</feature>
<dbReference type="SUPFAM" id="SSF141322">
    <property type="entry name" value="NfeD domain-like"/>
    <property type="match status" value="1"/>
</dbReference>
<feature type="transmembrane region" description="Helical" evidence="5">
    <location>
        <begin position="36"/>
        <end position="64"/>
    </location>
</feature>
<evidence type="ECO:0000256" key="3">
    <source>
        <dbReference type="ARBA" id="ARBA00022989"/>
    </source>
</evidence>
<comment type="subcellular location">
    <subcellularLocation>
        <location evidence="1">Membrane</location>
        <topology evidence="1">Multi-pass membrane protein</topology>
    </subcellularLocation>
</comment>
<evidence type="ECO:0000256" key="2">
    <source>
        <dbReference type="ARBA" id="ARBA00022692"/>
    </source>
</evidence>
<dbReference type="InterPro" id="IPR002810">
    <property type="entry name" value="NfeD-like_C"/>
</dbReference>
<dbReference type="Proteomes" id="UP000824116">
    <property type="component" value="Unassembled WGS sequence"/>
</dbReference>
<organism evidence="7 8">
    <name type="scientific">Candidatus Mediterraneibacter stercoravium</name>
    <dbReference type="NCBI Taxonomy" id="2838685"/>
    <lineage>
        <taxon>Bacteria</taxon>
        <taxon>Bacillati</taxon>
        <taxon>Bacillota</taxon>
        <taxon>Clostridia</taxon>
        <taxon>Lachnospirales</taxon>
        <taxon>Lachnospiraceae</taxon>
        <taxon>Mediterraneibacter</taxon>
    </lineage>
</organism>
<dbReference type="InterPro" id="IPR052165">
    <property type="entry name" value="Membrane_assoc_protease"/>
</dbReference>
<dbReference type="AlphaFoldDB" id="A0A9D2K2J3"/>
<keyword evidence="2 5" id="KW-0812">Transmembrane</keyword>
<sequence length="149" mass="16073">MDKEIMIWAGLMILFLAVEIATVGLTSIWLAGGALAALLVSAAGGGIGWQLGIFALVSLLLLVFTRPFAKKYINTHHVKTNYEELIGEIVKVTETVDNLAQTGTAVARGKEWTARSADNAKKLEKGTLAQVVNVSGVKLILKCYEEDEK</sequence>
<proteinExistence type="predicted"/>
<gene>
    <name evidence="7" type="ORF">H9723_05960</name>
</gene>
<evidence type="ECO:0000256" key="4">
    <source>
        <dbReference type="ARBA" id="ARBA00023136"/>
    </source>
</evidence>
<evidence type="ECO:0000256" key="5">
    <source>
        <dbReference type="SAM" id="Phobius"/>
    </source>
</evidence>
<protein>
    <submittedName>
        <fullName evidence="7">NfeD family protein</fullName>
    </submittedName>
</protein>
<dbReference type="Pfam" id="PF01957">
    <property type="entry name" value="NfeD"/>
    <property type="match status" value="1"/>
</dbReference>
<dbReference type="EMBL" id="DXAY01000139">
    <property type="protein sequence ID" value="HIZ74769.1"/>
    <property type="molecule type" value="Genomic_DNA"/>
</dbReference>
<evidence type="ECO:0000256" key="1">
    <source>
        <dbReference type="ARBA" id="ARBA00004141"/>
    </source>
</evidence>
<accession>A0A9D2K2J3</accession>
<dbReference type="PANTHER" id="PTHR33507">
    <property type="entry name" value="INNER MEMBRANE PROTEIN YBBJ"/>
    <property type="match status" value="1"/>
</dbReference>
<dbReference type="Gene3D" id="2.40.50.140">
    <property type="entry name" value="Nucleic acid-binding proteins"/>
    <property type="match status" value="1"/>
</dbReference>
<keyword evidence="4 5" id="KW-0472">Membrane</keyword>
<evidence type="ECO:0000313" key="8">
    <source>
        <dbReference type="Proteomes" id="UP000824116"/>
    </source>
</evidence>
<keyword evidence="3 5" id="KW-1133">Transmembrane helix</keyword>
<reference evidence="7" key="2">
    <citation type="submission" date="2021-04" db="EMBL/GenBank/DDBJ databases">
        <authorList>
            <person name="Gilroy R."/>
        </authorList>
    </citation>
    <scope>NUCLEOTIDE SEQUENCE</scope>
    <source>
        <strain evidence="7">CHK196-3914</strain>
    </source>
</reference>
<evidence type="ECO:0000313" key="7">
    <source>
        <dbReference type="EMBL" id="HIZ74769.1"/>
    </source>
</evidence>
<name>A0A9D2K2J3_9FIRM</name>
<feature type="transmembrane region" description="Helical" evidence="5">
    <location>
        <begin position="7"/>
        <end position="30"/>
    </location>
</feature>
<reference evidence="7" key="1">
    <citation type="journal article" date="2021" name="PeerJ">
        <title>Extensive microbial diversity within the chicken gut microbiome revealed by metagenomics and culture.</title>
        <authorList>
            <person name="Gilroy R."/>
            <person name="Ravi A."/>
            <person name="Getino M."/>
            <person name="Pursley I."/>
            <person name="Horton D.L."/>
            <person name="Alikhan N.F."/>
            <person name="Baker D."/>
            <person name="Gharbi K."/>
            <person name="Hall N."/>
            <person name="Watson M."/>
            <person name="Adriaenssens E.M."/>
            <person name="Foster-Nyarko E."/>
            <person name="Jarju S."/>
            <person name="Secka A."/>
            <person name="Antonio M."/>
            <person name="Oren A."/>
            <person name="Chaudhuri R.R."/>
            <person name="La Ragione R."/>
            <person name="Hildebrand F."/>
            <person name="Pallen M.J."/>
        </authorList>
    </citation>
    <scope>NUCLEOTIDE SEQUENCE</scope>
    <source>
        <strain evidence="7">CHK196-3914</strain>
    </source>
</reference>
<comment type="caution">
    <text evidence="7">The sequence shown here is derived from an EMBL/GenBank/DDBJ whole genome shotgun (WGS) entry which is preliminary data.</text>
</comment>
<dbReference type="GO" id="GO:0005886">
    <property type="term" value="C:plasma membrane"/>
    <property type="evidence" value="ECO:0007669"/>
    <property type="project" value="TreeGrafter"/>
</dbReference>
<dbReference type="PANTHER" id="PTHR33507:SF3">
    <property type="entry name" value="INNER MEMBRANE PROTEIN YBBJ"/>
    <property type="match status" value="1"/>
</dbReference>
<evidence type="ECO:0000259" key="6">
    <source>
        <dbReference type="Pfam" id="PF01957"/>
    </source>
</evidence>